<protein>
    <submittedName>
        <fullName evidence="1">Uncharacterized protein</fullName>
    </submittedName>
</protein>
<name>A0A7J6X8B5_THATH</name>
<reference evidence="1 2" key="1">
    <citation type="submission" date="2020-06" db="EMBL/GenBank/DDBJ databases">
        <title>Transcriptomic and genomic resources for Thalictrum thalictroides and T. hernandezii: Facilitating candidate gene discovery in an emerging model plant lineage.</title>
        <authorList>
            <person name="Arias T."/>
            <person name="Riano-Pachon D.M."/>
            <person name="Di Stilio V.S."/>
        </authorList>
    </citation>
    <scope>NUCLEOTIDE SEQUENCE [LARGE SCALE GENOMIC DNA]</scope>
    <source>
        <strain evidence="2">cv. WT478/WT964</strain>
        <tissue evidence="1">Leaves</tissue>
    </source>
</reference>
<evidence type="ECO:0000313" key="2">
    <source>
        <dbReference type="Proteomes" id="UP000554482"/>
    </source>
</evidence>
<proteinExistence type="predicted"/>
<gene>
    <name evidence="1" type="ORF">FRX31_004770</name>
</gene>
<keyword evidence="2" id="KW-1185">Reference proteome</keyword>
<accession>A0A7J6X8B5</accession>
<evidence type="ECO:0000313" key="1">
    <source>
        <dbReference type="EMBL" id="KAF5205643.1"/>
    </source>
</evidence>
<dbReference type="EMBL" id="JABWDY010003812">
    <property type="protein sequence ID" value="KAF5205643.1"/>
    <property type="molecule type" value="Genomic_DNA"/>
</dbReference>
<dbReference type="AlphaFoldDB" id="A0A7J6X8B5"/>
<sequence length="89" mass="10240">MAGKSSSYRLCLSFSTAGIYDAFRTVSYENLWYLIDPFDAKEVVEKGVETKCFEEANETQRLISPTSKFFAIGGYSWGATRWERRTPYI</sequence>
<organism evidence="1 2">
    <name type="scientific">Thalictrum thalictroides</name>
    <name type="common">Rue-anemone</name>
    <name type="synonym">Anemone thalictroides</name>
    <dbReference type="NCBI Taxonomy" id="46969"/>
    <lineage>
        <taxon>Eukaryota</taxon>
        <taxon>Viridiplantae</taxon>
        <taxon>Streptophyta</taxon>
        <taxon>Embryophyta</taxon>
        <taxon>Tracheophyta</taxon>
        <taxon>Spermatophyta</taxon>
        <taxon>Magnoliopsida</taxon>
        <taxon>Ranunculales</taxon>
        <taxon>Ranunculaceae</taxon>
        <taxon>Thalictroideae</taxon>
        <taxon>Thalictrum</taxon>
    </lineage>
</organism>
<comment type="caution">
    <text evidence="1">The sequence shown here is derived from an EMBL/GenBank/DDBJ whole genome shotgun (WGS) entry which is preliminary data.</text>
</comment>
<dbReference type="Proteomes" id="UP000554482">
    <property type="component" value="Unassembled WGS sequence"/>
</dbReference>